<comment type="cofactor">
    <cofactor evidence="11">
        <name>FMN</name>
        <dbReference type="ChEBI" id="CHEBI:58210"/>
    </cofactor>
    <text evidence="11">Binds 1 FMN per subunit.</text>
</comment>
<dbReference type="PROSITE" id="PS00912">
    <property type="entry name" value="DHODEHASE_2"/>
    <property type="match status" value="1"/>
</dbReference>
<dbReference type="Gene3D" id="3.20.20.70">
    <property type="entry name" value="Aldolase class I"/>
    <property type="match status" value="1"/>
</dbReference>
<dbReference type="GO" id="GO:0006207">
    <property type="term" value="P:'de novo' pyrimidine nucleobase biosynthetic process"/>
    <property type="evidence" value="ECO:0007669"/>
    <property type="project" value="InterPro"/>
</dbReference>
<dbReference type="InterPro" id="IPR050074">
    <property type="entry name" value="DHO_dehydrogenase"/>
</dbReference>
<evidence type="ECO:0000256" key="2">
    <source>
        <dbReference type="ARBA" id="ARBA00005161"/>
    </source>
</evidence>
<proteinExistence type="inferred from homology"/>
<keyword evidence="6 11" id="KW-0285">Flavoprotein</keyword>
<dbReference type="GO" id="GO:0106430">
    <property type="term" value="F:dihydroorotate dehydrogenase (quinone) activity"/>
    <property type="evidence" value="ECO:0007669"/>
    <property type="project" value="UniProtKB-EC"/>
</dbReference>
<dbReference type="CDD" id="cd04738">
    <property type="entry name" value="DHOD_2_like"/>
    <property type="match status" value="1"/>
</dbReference>
<sequence>MLHQAAQRVQRVVIRTAVGTTVVVGTVEWATHFPSQGRSSQFYHDLVDHIVTPTMRRILDPETAHHAGIFFAEQGLSPRFRPSALEQRCVVSNSVFGKTFPNPIGLAAGFDKDGEVVQEMLDLGFGFVEIGTVTPQAQPGNPKPRMFRLVEDLGIINRYGFNSQGASTVEKNLKSFRSPQPIDSAKLSWPRYIWNFLYPPRHQSGLVGVNIGKNKNSLDAIGDYVCNIRQLSSLADYMVLNISSPNTAGLRDLQQANSLRVLLTTCLTTRNEMTHRVPLLVKLAPDLTDEELDQIANVCLEVGIDGIIITNTTNHRPADLLSKHRGEIGGLSGKPVKDQSTECIRRLFRLTDGKIPIIGVGGVGSGHDAYEKLKAGASLVQVYSMMVYQGPGVISRIRHDLATLMLENGQRSIVDVIGADHEDIFWRKREERIAQKRRRDTRISIETLPVKKTEFA</sequence>
<dbReference type="EC" id="1.3.5.2" evidence="4 11"/>
<dbReference type="GO" id="GO:0005743">
    <property type="term" value="C:mitochondrial inner membrane"/>
    <property type="evidence" value="ECO:0007669"/>
    <property type="project" value="UniProtKB-SubCell"/>
</dbReference>
<dbReference type="PANTHER" id="PTHR48109">
    <property type="entry name" value="DIHYDROOROTATE DEHYDROGENASE (QUINONE), MITOCHONDRIAL-RELATED"/>
    <property type="match status" value="1"/>
</dbReference>
<keyword evidence="11" id="KW-0999">Mitochondrion inner membrane</keyword>
<evidence type="ECO:0000256" key="9">
    <source>
        <dbReference type="ARBA" id="ARBA00023136"/>
    </source>
</evidence>
<keyword evidence="8 11" id="KW-0560">Oxidoreductase</keyword>
<evidence type="ECO:0000256" key="1">
    <source>
        <dbReference type="ARBA" id="ARBA00004370"/>
    </source>
</evidence>
<evidence type="ECO:0000259" key="12">
    <source>
        <dbReference type="Pfam" id="PF01180"/>
    </source>
</evidence>
<dbReference type="AlphaFoldDB" id="A0A8J9TME6"/>
<dbReference type="Proteomes" id="UP000836788">
    <property type="component" value="Chromosome 19"/>
</dbReference>
<comment type="similarity">
    <text evidence="3 11">Belongs to the dihydroorotate dehydrogenase family. Type 2 subfamily.</text>
</comment>
<dbReference type="EMBL" id="OU594960">
    <property type="protein sequence ID" value="CAG9283711.1"/>
    <property type="molecule type" value="Genomic_DNA"/>
</dbReference>
<dbReference type="UniPathway" id="UPA00070">
    <property type="reaction ID" value="UER00946"/>
</dbReference>
<evidence type="ECO:0000256" key="7">
    <source>
        <dbReference type="ARBA" id="ARBA00022643"/>
    </source>
</evidence>
<comment type="subcellular location">
    <subcellularLocation>
        <location evidence="1">Membrane</location>
    </subcellularLocation>
    <subcellularLocation>
        <location evidence="11">Mitochondrion inner membrane</location>
        <topology evidence="11">Single-pass membrane protein</topology>
    </subcellularLocation>
</comment>
<keyword evidence="7 11" id="KW-0288">FMN</keyword>
<organism evidence="13">
    <name type="scientific">Phaeodactylum tricornutum</name>
    <name type="common">Diatom</name>
    <dbReference type="NCBI Taxonomy" id="2850"/>
    <lineage>
        <taxon>Eukaryota</taxon>
        <taxon>Sar</taxon>
        <taxon>Stramenopiles</taxon>
        <taxon>Ochrophyta</taxon>
        <taxon>Bacillariophyta</taxon>
        <taxon>Bacillariophyceae</taxon>
        <taxon>Bacillariophycidae</taxon>
        <taxon>Naviculales</taxon>
        <taxon>Phaeodactylaceae</taxon>
        <taxon>Phaeodactylum</taxon>
    </lineage>
</organism>
<name>A0A8J9TME6_PHATR</name>
<dbReference type="NCBIfam" id="TIGR01036">
    <property type="entry name" value="pyrD_sub2"/>
    <property type="match status" value="1"/>
</dbReference>
<evidence type="ECO:0000256" key="5">
    <source>
        <dbReference type="ARBA" id="ARBA00017599"/>
    </source>
</evidence>
<dbReference type="InterPro" id="IPR013785">
    <property type="entry name" value="Aldolase_TIM"/>
</dbReference>
<reference evidence="13" key="1">
    <citation type="submission" date="2022-02" db="EMBL/GenBank/DDBJ databases">
        <authorList>
            <person name="Giguere J D."/>
        </authorList>
    </citation>
    <scope>NUCLEOTIDE SEQUENCE</scope>
    <source>
        <strain evidence="13">CCAP 1055/1</strain>
    </source>
</reference>
<keyword evidence="9" id="KW-0472">Membrane</keyword>
<comment type="pathway">
    <text evidence="2 11">Pyrimidine metabolism; UMP biosynthesis via de novo pathway; orotate from (S)-dihydroorotate (quinone route): step 1/1.</text>
</comment>
<evidence type="ECO:0000256" key="10">
    <source>
        <dbReference type="ARBA" id="ARBA00048639"/>
    </source>
</evidence>
<evidence type="ECO:0000256" key="8">
    <source>
        <dbReference type="ARBA" id="ARBA00023002"/>
    </source>
</evidence>
<dbReference type="Pfam" id="PF01180">
    <property type="entry name" value="DHO_dh"/>
    <property type="match status" value="1"/>
</dbReference>
<evidence type="ECO:0000256" key="6">
    <source>
        <dbReference type="ARBA" id="ARBA00022630"/>
    </source>
</evidence>
<dbReference type="InterPro" id="IPR001295">
    <property type="entry name" value="Dihydroorotate_DH_CS"/>
</dbReference>
<evidence type="ECO:0000313" key="13">
    <source>
        <dbReference type="EMBL" id="CAG9283711.1"/>
    </source>
</evidence>
<dbReference type="InterPro" id="IPR005719">
    <property type="entry name" value="Dihydroorotate_DH_2"/>
</dbReference>
<gene>
    <name evidence="13" type="ORF">PTTT1_LOCUS23700</name>
</gene>
<dbReference type="NCBIfam" id="NF003645">
    <property type="entry name" value="PRK05286.1-2"/>
    <property type="match status" value="1"/>
</dbReference>
<dbReference type="InterPro" id="IPR005720">
    <property type="entry name" value="Dihydroorotate_DH_cat"/>
</dbReference>
<feature type="domain" description="Dihydroorotate dehydrogenase catalytic" evidence="12">
    <location>
        <begin position="92"/>
        <end position="405"/>
    </location>
</feature>
<evidence type="ECO:0000256" key="11">
    <source>
        <dbReference type="RuleBase" id="RU361255"/>
    </source>
</evidence>
<keyword evidence="11" id="KW-0496">Mitochondrion</keyword>
<protein>
    <recommendedName>
        <fullName evidence="5 11">Dihydroorotate dehydrogenase (quinone), mitochondrial</fullName>
        <shortName evidence="11">DHOdehase</shortName>
        <ecNumber evidence="4 11">1.3.5.2</ecNumber>
    </recommendedName>
</protein>
<dbReference type="GO" id="GO:0044205">
    <property type="term" value="P:'de novo' UMP biosynthetic process"/>
    <property type="evidence" value="ECO:0007669"/>
    <property type="project" value="UniProtKB-UniPathway"/>
</dbReference>
<dbReference type="SUPFAM" id="SSF51395">
    <property type="entry name" value="FMN-linked oxidoreductases"/>
    <property type="match status" value="1"/>
</dbReference>
<comment type="catalytic activity">
    <reaction evidence="10 11">
        <text>(S)-dihydroorotate + a quinone = orotate + a quinol</text>
        <dbReference type="Rhea" id="RHEA:30187"/>
        <dbReference type="ChEBI" id="CHEBI:24646"/>
        <dbReference type="ChEBI" id="CHEBI:30839"/>
        <dbReference type="ChEBI" id="CHEBI:30864"/>
        <dbReference type="ChEBI" id="CHEBI:132124"/>
        <dbReference type="EC" id="1.3.5.2"/>
    </reaction>
</comment>
<evidence type="ECO:0000256" key="3">
    <source>
        <dbReference type="ARBA" id="ARBA00005359"/>
    </source>
</evidence>
<accession>A0A8J9TME6</accession>
<evidence type="ECO:0000256" key="4">
    <source>
        <dbReference type="ARBA" id="ARBA00012791"/>
    </source>
</evidence>
<dbReference type="OMA" id="ERIKMGA"/>
<dbReference type="PANTHER" id="PTHR48109:SF4">
    <property type="entry name" value="DIHYDROOROTATE DEHYDROGENASE (QUINONE), MITOCHONDRIAL"/>
    <property type="match status" value="1"/>
</dbReference>
<dbReference type="PROSITE" id="PS00911">
    <property type="entry name" value="DHODEHASE_1"/>
    <property type="match status" value="1"/>
</dbReference>